<feature type="compositionally biased region" description="Basic and acidic residues" evidence="4">
    <location>
        <begin position="634"/>
        <end position="650"/>
    </location>
</feature>
<gene>
    <name evidence="7" type="ORF">CesoFtcFv8_005542</name>
</gene>
<feature type="compositionally biased region" description="Low complexity" evidence="4">
    <location>
        <begin position="822"/>
        <end position="843"/>
    </location>
</feature>
<dbReference type="InterPro" id="IPR018247">
    <property type="entry name" value="EF_Hand_1_Ca_BS"/>
</dbReference>
<dbReference type="Pfam" id="PF12763">
    <property type="entry name" value="EH"/>
    <property type="match status" value="3"/>
</dbReference>
<dbReference type="PANTHER" id="PTHR11216:SF54">
    <property type="entry name" value="EPIDERMAL GROWTH FACTOR RECEPTOR SUBSTRATE 15"/>
    <property type="match status" value="1"/>
</dbReference>
<keyword evidence="2" id="KW-0106">Calcium</keyword>
<dbReference type="InterPro" id="IPR003903">
    <property type="entry name" value="UIM_dom"/>
</dbReference>
<feature type="region of interest" description="Disordered" evidence="4">
    <location>
        <begin position="952"/>
        <end position="1049"/>
    </location>
</feature>
<dbReference type="GO" id="GO:0045296">
    <property type="term" value="F:cadherin binding"/>
    <property type="evidence" value="ECO:0007669"/>
    <property type="project" value="TreeGrafter"/>
</dbReference>
<dbReference type="GO" id="GO:0005509">
    <property type="term" value="F:calcium ion binding"/>
    <property type="evidence" value="ECO:0007669"/>
    <property type="project" value="InterPro"/>
</dbReference>
<dbReference type="InterPro" id="IPR011992">
    <property type="entry name" value="EF-hand-dom_pair"/>
</dbReference>
<dbReference type="AlphaFoldDB" id="A0AAN8CSE3"/>
<dbReference type="SMART" id="SM00054">
    <property type="entry name" value="EFh"/>
    <property type="match status" value="4"/>
</dbReference>
<evidence type="ECO:0008006" key="9">
    <source>
        <dbReference type="Google" id="ProtNLM"/>
    </source>
</evidence>
<protein>
    <recommendedName>
        <fullName evidence="9">Epidermal growth factor receptor pathway substrate 15</fullName>
    </recommendedName>
</protein>
<comment type="caution">
    <text evidence="7">The sequence shown here is derived from an EMBL/GenBank/DDBJ whole genome shotgun (WGS) entry which is preliminary data.</text>
</comment>
<feature type="compositionally biased region" description="Basic and acidic residues" evidence="4">
    <location>
        <begin position="1034"/>
        <end position="1049"/>
    </location>
</feature>
<evidence type="ECO:0000256" key="3">
    <source>
        <dbReference type="SAM" id="Coils"/>
    </source>
</evidence>
<dbReference type="PANTHER" id="PTHR11216">
    <property type="entry name" value="EH DOMAIN"/>
    <property type="match status" value="1"/>
</dbReference>
<feature type="region of interest" description="Disordered" evidence="4">
    <location>
        <begin position="673"/>
        <end position="922"/>
    </location>
</feature>
<dbReference type="EMBL" id="JAULUE010002049">
    <property type="protein sequence ID" value="KAK5907725.1"/>
    <property type="molecule type" value="Genomic_DNA"/>
</dbReference>
<feature type="compositionally biased region" description="Pro residues" evidence="4">
    <location>
        <begin position="243"/>
        <end position="270"/>
    </location>
</feature>
<evidence type="ECO:0000313" key="8">
    <source>
        <dbReference type="Proteomes" id="UP001335648"/>
    </source>
</evidence>
<feature type="coiled-coil region" evidence="3">
    <location>
        <begin position="390"/>
        <end position="564"/>
    </location>
</feature>
<feature type="compositionally biased region" description="Basic and acidic residues" evidence="4">
    <location>
        <begin position="746"/>
        <end position="769"/>
    </location>
</feature>
<dbReference type="SUPFAM" id="SSF47473">
    <property type="entry name" value="EF-hand"/>
    <property type="match status" value="3"/>
</dbReference>
<sequence>MAATLSLTQLSTGNPIYDKYYRQVDPTGSGRVAAADAALFLKRSGLADLVLGKIWDLADSERKGALNKQQFFIALRLVACAQNGLEVALKSLHLAVPPPTFHDTSSPQLGGGSAGDLHWVVKPEEKMKFDAIFESLGPSGGILTGDKVKPVLLNSKLPVDILGRVWELSDIDRDGMLDRDEFSVAMYLVYRALEGEPVPMSLPPPLVPPSKRKKPSVPPVMPLLPSPPSVKDSRSAHAASKALPPPPRPAPAPVPAPAPAPVPAPAPTPAASPWVVSTAEKAKYDELFSKTDGDMDGLVSGPEVRDIFLKTGLPSATLARIWELCDIGDIGKLTREQFALALHLITQRLTTGLEPPQSLSPEMIPPSDRQTIKQNNLANLSADFSAIKELDSLSNEIVELQKEKITVEEEIKEKEDAIRQRNNEVQGLQDEVAKEGGELQRLQSQRSKVQEALEELDQQKGSLEEQLDHIRQQTNQESSLITSLQSEHEEQEQKICQFEEELVQAREELLSLQEESRKLQEKVQAAQEQLTPLQESVRDSFTQVAQVQQKLNDLQVEERSVTAQLSWKRALEDSSPVMVNGSGGPTAELHQGDFFQEDQPKELKEEQPAAVFFEPNELSDQNERGENEEEEKKEEESPKTSEEENIKRDALDDLYTSLASSELIYSNLSTLTKLRENTEQSSPTPDLYSEVMDDGEDSPLQVASPEPESREEEDSSENTTSSSSPPQVAPPSLPPLTSPPSLPEMDFFHPDPFTDHDPFKDDPFGKTEVPDPFGEDPFKGSDPFAADSFFQASSAPFSSEDPFSASADPFGTTTGVPEPDLFASKPSDSAPAADPDPFSSKPPNAASTDPFRSTGNNRGDSDPFGGKVNAIVETDPFGSQDGGTDPFSCALPSSDLALKDTAASNDPFAPGGTTVNASSDPDPFAAVFGNESFGGGFADFSALTKSNGADQFGINNKNLFQDESQSVGPDVPPALPPKTGKRSSLSKTESSESFQRRGPFLQQPPGDFPSSSSSLPAKDPLADPFAPSSPPRHNARETDRFASFDKHQYPTEDDMIEWAKRESEREEKERLARLTQQEQEDLELAIALSKSELS</sequence>
<dbReference type="CDD" id="cd00052">
    <property type="entry name" value="EH"/>
    <property type="match status" value="3"/>
</dbReference>
<dbReference type="FunFam" id="1.10.238.10:FF:000074">
    <property type="entry name" value="epidermal growth factor receptor substrate 15 isoform X1"/>
    <property type="match status" value="1"/>
</dbReference>
<evidence type="ECO:0000259" key="6">
    <source>
        <dbReference type="PROSITE" id="PS50222"/>
    </source>
</evidence>
<reference evidence="7 8" key="1">
    <citation type="journal article" date="2023" name="Mol. Biol. Evol.">
        <title>Genomics of Secondarily Temperate Adaptation in the Only Non-Antarctic Icefish.</title>
        <authorList>
            <person name="Rivera-Colon A.G."/>
            <person name="Rayamajhi N."/>
            <person name="Minhas B.F."/>
            <person name="Madrigal G."/>
            <person name="Bilyk K.T."/>
            <person name="Yoon V."/>
            <person name="Hune M."/>
            <person name="Gregory S."/>
            <person name="Cheng C.H.C."/>
            <person name="Catchen J.M."/>
        </authorList>
    </citation>
    <scope>NUCLEOTIDE SEQUENCE [LARGE SCALE GENOMIC DNA]</scope>
    <source>
        <strain evidence="7">JC2023a</strain>
    </source>
</reference>
<dbReference type="Gene3D" id="1.10.238.10">
    <property type="entry name" value="EF-hand"/>
    <property type="match status" value="3"/>
</dbReference>
<keyword evidence="3" id="KW-0175">Coiled coil</keyword>
<feature type="domain" description="EF-hand" evidence="6">
    <location>
        <begin position="157"/>
        <end position="192"/>
    </location>
</feature>
<feature type="compositionally biased region" description="Pro residues" evidence="4">
    <location>
        <begin position="727"/>
        <end position="742"/>
    </location>
</feature>
<dbReference type="GO" id="GO:0030132">
    <property type="term" value="C:clathrin coat of coated pit"/>
    <property type="evidence" value="ECO:0007669"/>
    <property type="project" value="TreeGrafter"/>
</dbReference>
<evidence type="ECO:0000259" key="5">
    <source>
        <dbReference type="PROSITE" id="PS50031"/>
    </source>
</evidence>
<evidence type="ECO:0000256" key="4">
    <source>
        <dbReference type="SAM" id="MobiDB-lite"/>
    </source>
</evidence>
<evidence type="ECO:0000256" key="1">
    <source>
        <dbReference type="ARBA" id="ARBA00022723"/>
    </source>
</evidence>
<dbReference type="PROSITE" id="PS50222">
    <property type="entry name" value="EF_HAND_2"/>
    <property type="match status" value="2"/>
</dbReference>
<feature type="domain" description="EH" evidence="5">
    <location>
        <begin position="125"/>
        <end position="213"/>
    </location>
</feature>
<organism evidence="7 8">
    <name type="scientific">Champsocephalus esox</name>
    <name type="common">pike icefish</name>
    <dbReference type="NCBI Taxonomy" id="159716"/>
    <lineage>
        <taxon>Eukaryota</taxon>
        <taxon>Metazoa</taxon>
        <taxon>Chordata</taxon>
        <taxon>Craniata</taxon>
        <taxon>Vertebrata</taxon>
        <taxon>Euteleostomi</taxon>
        <taxon>Actinopterygii</taxon>
        <taxon>Neopterygii</taxon>
        <taxon>Teleostei</taxon>
        <taxon>Neoteleostei</taxon>
        <taxon>Acanthomorphata</taxon>
        <taxon>Eupercaria</taxon>
        <taxon>Perciformes</taxon>
        <taxon>Notothenioidei</taxon>
        <taxon>Channichthyidae</taxon>
        <taxon>Champsocephalus</taxon>
    </lineage>
</organism>
<accession>A0AAN8CSE3</accession>
<keyword evidence="1" id="KW-0479">Metal-binding</keyword>
<feature type="compositionally biased region" description="Low complexity" evidence="4">
    <location>
        <begin position="717"/>
        <end position="726"/>
    </location>
</feature>
<feature type="region of interest" description="Disordered" evidence="4">
    <location>
        <begin position="596"/>
        <end position="650"/>
    </location>
</feature>
<dbReference type="GO" id="GO:0006897">
    <property type="term" value="P:endocytosis"/>
    <property type="evidence" value="ECO:0007669"/>
    <property type="project" value="TreeGrafter"/>
</dbReference>
<feature type="compositionally biased region" description="Low complexity" evidence="4">
    <location>
        <begin position="983"/>
        <end position="993"/>
    </location>
</feature>
<feature type="compositionally biased region" description="Low complexity" evidence="4">
    <location>
        <begin position="781"/>
        <end position="799"/>
    </location>
</feature>
<dbReference type="SUPFAM" id="SSF90257">
    <property type="entry name" value="Myosin rod fragments"/>
    <property type="match status" value="1"/>
</dbReference>
<dbReference type="InterPro" id="IPR002048">
    <property type="entry name" value="EF_hand_dom"/>
</dbReference>
<feature type="compositionally biased region" description="Polar residues" evidence="4">
    <location>
        <begin position="845"/>
        <end position="858"/>
    </location>
</feature>
<evidence type="ECO:0000313" key="7">
    <source>
        <dbReference type="EMBL" id="KAK5907725.1"/>
    </source>
</evidence>
<feature type="domain" description="EH" evidence="5">
    <location>
        <begin position="280"/>
        <end position="370"/>
    </location>
</feature>
<feature type="compositionally biased region" description="Basic and acidic residues" evidence="4">
    <location>
        <begin position="598"/>
        <end position="607"/>
    </location>
</feature>
<dbReference type="SMART" id="SM00027">
    <property type="entry name" value="EH"/>
    <property type="match status" value="3"/>
</dbReference>
<name>A0AAN8CSE3_9TELE</name>
<keyword evidence="8" id="KW-1185">Reference proteome</keyword>
<dbReference type="Proteomes" id="UP001335648">
    <property type="component" value="Unassembled WGS sequence"/>
</dbReference>
<evidence type="ECO:0000256" key="2">
    <source>
        <dbReference type="ARBA" id="ARBA00022837"/>
    </source>
</evidence>
<feature type="compositionally biased region" description="Pro residues" evidence="4">
    <location>
        <begin position="216"/>
        <end position="228"/>
    </location>
</feature>
<dbReference type="InterPro" id="IPR000261">
    <property type="entry name" value="EH_dom"/>
</dbReference>
<dbReference type="GO" id="GO:0016197">
    <property type="term" value="P:endosomal transport"/>
    <property type="evidence" value="ECO:0007669"/>
    <property type="project" value="TreeGrafter"/>
</dbReference>
<feature type="domain" description="EH" evidence="5">
    <location>
        <begin position="13"/>
        <end position="102"/>
    </location>
</feature>
<proteinExistence type="predicted"/>
<feature type="compositionally biased region" description="Polar residues" evidence="4">
    <location>
        <begin position="952"/>
        <end position="967"/>
    </location>
</feature>
<dbReference type="Gene3D" id="1.10.287.1490">
    <property type="match status" value="1"/>
</dbReference>
<feature type="region of interest" description="Disordered" evidence="4">
    <location>
        <begin position="204"/>
        <end position="271"/>
    </location>
</feature>
<dbReference type="PROSITE" id="PS50031">
    <property type="entry name" value="EH"/>
    <property type="match status" value="3"/>
</dbReference>
<dbReference type="PROSITE" id="PS00018">
    <property type="entry name" value="EF_HAND_1"/>
    <property type="match status" value="2"/>
</dbReference>
<dbReference type="PROSITE" id="PS50330">
    <property type="entry name" value="UIM"/>
    <property type="match status" value="2"/>
</dbReference>
<feature type="domain" description="EF-hand" evidence="6">
    <location>
        <begin position="279"/>
        <end position="314"/>
    </location>
</feature>